<name>A0A4E0R781_FASHE</name>
<dbReference type="GO" id="GO:0140078">
    <property type="term" value="F:class I DNA-(apurinic or apyrimidinic site) endonuclease activity"/>
    <property type="evidence" value="ECO:0007669"/>
    <property type="project" value="UniProtKB-EC"/>
</dbReference>
<evidence type="ECO:0000256" key="1">
    <source>
        <dbReference type="ARBA" id="ARBA00010679"/>
    </source>
</evidence>
<evidence type="ECO:0000256" key="9">
    <source>
        <dbReference type="ARBA" id="ARBA00044632"/>
    </source>
</evidence>
<dbReference type="PANTHER" id="PTHR10242:SF2">
    <property type="entry name" value="N-GLYCOSYLASE_DNA LYASE"/>
    <property type="match status" value="1"/>
</dbReference>
<dbReference type="InterPro" id="IPR003265">
    <property type="entry name" value="HhH-GPD_domain"/>
</dbReference>
<gene>
    <name evidence="12" type="ORF">D915_007790</name>
</gene>
<dbReference type="Gene3D" id="3.30.310.40">
    <property type="match status" value="1"/>
</dbReference>
<keyword evidence="4" id="KW-0378">Hydrolase</keyword>
<feature type="region of interest" description="Disordered" evidence="10">
    <location>
        <begin position="319"/>
        <end position="338"/>
    </location>
</feature>
<keyword evidence="3" id="KW-0227">DNA damage</keyword>
<dbReference type="GO" id="GO:0005634">
    <property type="term" value="C:nucleus"/>
    <property type="evidence" value="ECO:0007669"/>
    <property type="project" value="TreeGrafter"/>
</dbReference>
<dbReference type="Pfam" id="PF07934">
    <property type="entry name" value="OGG_N"/>
    <property type="match status" value="1"/>
</dbReference>
<evidence type="ECO:0000256" key="2">
    <source>
        <dbReference type="ARBA" id="ARBA00012720"/>
    </source>
</evidence>
<dbReference type="GO" id="GO:0034039">
    <property type="term" value="F:8-oxo-7,8-dihydroguanine DNA N-glycosylase activity"/>
    <property type="evidence" value="ECO:0007669"/>
    <property type="project" value="TreeGrafter"/>
</dbReference>
<evidence type="ECO:0000256" key="10">
    <source>
        <dbReference type="SAM" id="MobiDB-lite"/>
    </source>
</evidence>
<dbReference type="InterPro" id="IPR023170">
    <property type="entry name" value="HhH_base_excis_C"/>
</dbReference>
<dbReference type="GO" id="GO:0006289">
    <property type="term" value="P:nucleotide-excision repair"/>
    <property type="evidence" value="ECO:0007669"/>
    <property type="project" value="InterPro"/>
</dbReference>
<comment type="caution">
    <text evidence="12">The sequence shown here is derived from an EMBL/GenBank/DDBJ whole genome shotgun (WGS) entry which is preliminary data.</text>
</comment>
<evidence type="ECO:0000256" key="8">
    <source>
        <dbReference type="ARBA" id="ARBA00023295"/>
    </source>
</evidence>
<feature type="domain" description="HhH-GPD" evidence="11">
    <location>
        <begin position="137"/>
        <end position="312"/>
    </location>
</feature>
<evidence type="ECO:0000256" key="3">
    <source>
        <dbReference type="ARBA" id="ARBA00022763"/>
    </source>
</evidence>
<dbReference type="EC" id="4.2.99.18" evidence="2"/>
<dbReference type="Gene3D" id="1.10.1670.10">
    <property type="entry name" value="Helix-hairpin-Helix base-excision DNA repair enzymes (C-terminal)"/>
    <property type="match status" value="1"/>
</dbReference>
<accession>A0A4E0R781</accession>
<evidence type="ECO:0000256" key="4">
    <source>
        <dbReference type="ARBA" id="ARBA00022801"/>
    </source>
</evidence>
<dbReference type="Pfam" id="PF00730">
    <property type="entry name" value="HhH-GPD"/>
    <property type="match status" value="1"/>
</dbReference>
<dbReference type="CDD" id="cd00056">
    <property type="entry name" value="ENDO3c"/>
    <property type="match status" value="1"/>
</dbReference>
<reference evidence="12" key="1">
    <citation type="submission" date="2019-03" db="EMBL/GenBank/DDBJ databases">
        <title>Improved annotation for the trematode Fasciola hepatica.</title>
        <authorList>
            <person name="Choi Y.-J."/>
            <person name="Martin J."/>
            <person name="Mitreva M."/>
        </authorList>
    </citation>
    <scope>NUCLEOTIDE SEQUENCE [LARGE SCALE GENOMIC DNA]</scope>
</reference>
<keyword evidence="7" id="KW-0511">Multifunctional enzyme</keyword>
<dbReference type="GO" id="GO:0003684">
    <property type="term" value="F:damaged DNA binding"/>
    <property type="evidence" value="ECO:0007669"/>
    <property type="project" value="InterPro"/>
</dbReference>
<dbReference type="GO" id="GO:0006285">
    <property type="term" value="P:base-excision repair, AP site formation"/>
    <property type="evidence" value="ECO:0007669"/>
    <property type="project" value="TreeGrafter"/>
</dbReference>
<protein>
    <recommendedName>
        <fullName evidence="2">DNA-(apurinic or apyrimidinic site) lyase</fullName>
        <ecNumber evidence="2">4.2.99.18</ecNumber>
    </recommendedName>
</protein>
<organism evidence="12 13">
    <name type="scientific">Fasciola hepatica</name>
    <name type="common">Liver fluke</name>
    <dbReference type="NCBI Taxonomy" id="6192"/>
    <lineage>
        <taxon>Eukaryota</taxon>
        <taxon>Metazoa</taxon>
        <taxon>Spiralia</taxon>
        <taxon>Lophotrochozoa</taxon>
        <taxon>Platyhelminthes</taxon>
        <taxon>Trematoda</taxon>
        <taxon>Digenea</taxon>
        <taxon>Plagiorchiida</taxon>
        <taxon>Echinostomata</taxon>
        <taxon>Echinostomatoidea</taxon>
        <taxon>Fasciolidae</taxon>
        <taxon>Fasciola</taxon>
    </lineage>
</organism>
<keyword evidence="5" id="KW-0234">DNA repair</keyword>
<evidence type="ECO:0000256" key="6">
    <source>
        <dbReference type="ARBA" id="ARBA00023239"/>
    </source>
</evidence>
<keyword evidence="6 12" id="KW-0456">Lyase</keyword>
<dbReference type="AlphaFoldDB" id="A0A4E0R781"/>
<evidence type="ECO:0000256" key="7">
    <source>
        <dbReference type="ARBA" id="ARBA00023268"/>
    </source>
</evidence>
<dbReference type="InterPro" id="IPR011257">
    <property type="entry name" value="DNA_glycosylase"/>
</dbReference>
<keyword evidence="8" id="KW-0326">Glycosidase</keyword>
<dbReference type="Proteomes" id="UP000230066">
    <property type="component" value="Unassembled WGS sequence"/>
</dbReference>
<dbReference type="SUPFAM" id="SSF55945">
    <property type="entry name" value="TATA-box binding protein-like"/>
    <property type="match status" value="1"/>
</dbReference>
<keyword evidence="13" id="KW-1185">Reference proteome</keyword>
<dbReference type="EMBL" id="JXXN02003499">
    <property type="protein sequence ID" value="THD21481.1"/>
    <property type="molecule type" value="Genomic_DNA"/>
</dbReference>
<dbReference type="Gene3D" id="1.10.340.30">
    <property type="entry name" value="Hypothetical protein, domain 2"/>
    <property type="match status" value="1"/>
</dbReference>
<evidence type="ECO:0000259" key="11">
    <source>
        <dbReference type="SMART" id="SM00478"/>
    </source>
</evidence>
<proteinExistence type="inferred from homology"/>
<dbReference type="SMART" id="SM00478">
    <property type="entry name" value="ENDO3c"/>
    <property type="match status" value="1"/>
</dbReference>
<dbReference type="InterPro" id="IPR052054">
    <property type="entry name" value="Oxidative_DNA_repair_enzyme"/>
</dbReference>
<evidence type="ECO:0000256" key="5">
    <source>
        <dbReference type="ARBA" id="ARBA00023204"/>
    </source>
</evidence>
<evidence type="ECO:0000313" key="12">
    <source>
        <dbReference type="EMBL" id="THD21481.1"/>
    </source>
</evidence>
<evidence type="ECO:0000313" key="13">
    <source>
        <dbReference type="Proteomes" id="UP000230066"/>
    </source>
</evidence>
<dbReference type="InterPro" id="IPR012904">
    <property type="entry name" value="OGG_N"/>
</dbReference>
<dbReference type="SUPFAM" id="SSF48150">
    <property type="entry name" value="DNA-glycosylase"/>
    <property type="match status" value="1"/>
</dbReference>
<dbReference type="PANTHER" id="PTHR10242">
    <property type="entry name" value="8-OXOGUANINE DNA GLYCOSYLASE"/>
    <property type="match status" value="1"/>
</dbReference>
<comment type="similarity">
    <text evidence="1">Belongs to the type-1 OGG1 family.</text>
</comment>
<sequence length="338" mass="38625">MTSDIWFPIHVNPREFNLRATLTSGQAFRWIYNAELNEWYGVINGTLWRLRQSDNSHSVEFHMLPNSSSLPRCQDPPDLVNYFRLNVSLSTLLTQWRTNDRQFARPVKHSLVRLDRQTSGIRLLRQDPVETVFAFLTSANNNVTRIIQLLMRLSEAHGKPIHWPESPNIRHWQFPSLATLAQPGMEDKLRAMGFGYRSTYIPAAARWIQANGGEQRLFQLRSVSTDEAREFLMKIPGIGNKVADCICLSALDKINVVPVDVHILRAAREREIPASACSSLTPKSYRDISKALTTLWGDWAGWAQAIDFSVRLGASIPKRDVQSRKRKRRSENSESSSK</sequence>
<comment type="catalytic activity">
    <reaction evidence="9">
        <text>2'-deoxyribonucleotide-(2'-deoxyribose 5'-phosphate)-2'-deoxyribonucleotide-DNA = a 3'-end 2'-deoxyribonucleotide-(2,3-dehydro-2,3-deoxyribose 5'-phosphate)-DNA + a 5'-end 5'-phospho-2'-deoxyribonucleoside-DNA + H(+)</text>
        <dbReference type="Rhea" id="RHEA:66592"/>
        <dbReference type="Rhea" id="RHEA-COMP:13180"/>
        <dbReference type="Rhea" id="RHEA-COMP:16897"/>
        <dbReference type="Rhea" id="RHEA-COMP:17067"/>
        <dbReference type="ChEBI" id="CHEBI:15378"/>
        <dbReference type="ChEBI" id="CHEBI:136412"/>
        <dbReference type="ChEBI" id="CHEBI:157695"/>
        <dbReference type="ChEBI" id="CHEBI:167181"/>
        <dbReference type="EC" id="4.2.99.18"/>
    </reaction>
</comment>